<dbReference type="SUPFAM" id="SSF51182">
    <property type="entry name" value="RmlC-like cupins"/>
    <property type="match status" value="1"/>
</dbReference>
<dbReference type="InterPro" id="IPR047233">
    <property type="entry name" value="UAH_cupin"/>
</dbReference>
<comment type="caution">
    <text evidence="5">The sequence shown here is derived from an EMBL/GenBank/DDBJ whole genome shotgun (WGS) entry which is preliminary data.</text>
</comment>
<dbReference type="AlphaFoldDB" id="N8XBU1"/>
<comment type="catalytic activity">
    <reaction evidence="4">
        <text>(S)-ureidoglycolate = urea + glyoxylate</text>
        <dbReference type="Rhea" id="RHEA:11304"/>
        <dbReference type="ChEBI" id="CHEBI:16199"/>
        <dbReference type="ChEBI" id="CHEBI:36655"/>
        <dbReference type="ChEBI" id="CHEBI:57296"/>
        <dbReference type="EC" id="4.3.2.3"/>
    </reaction>
</comment>
<comment type="subunit">
    <text evidence="1">Homodimer.</text>
</comment>
<protein>
    <recommendedName>
        <fullName evidence="7">Ureidoglycolate hydrolase</fullName>
    </recommendedName>
</protein>
<dbReference type="EMBL" id="APPK01000036">
    <property type="protein sequence ID" value="ENV21801.1"/>
    <property type="molecule type" value="Genomic_DNA"/>
</dbReference>
<organism evidence="5 6">
    <name type="scientific">Acinetobacter bereziniae NIPH 3</name>
    <dbReference type="NCBI Taxonomy" id="1217651"/>
    <lineage>
        <taxon>Bacteria</taxon>
        <taxon>Pseudomonadati</taxon>
        <taxon>Pseudomonadota</taxon>
        <taxon>Gammaproteobacteria</taxon>
        <taxon>Moraxellales</taxon>
        <taxon>Moraxellaceae</taxon>
        <taxon>Acinetobacter</taxon>
    </lineage>
</organism>
<dbReference type="Proteomes" id="UP000013270">
    <property type="component" value="Unassembled WGS sequence"/>
</dbReference>
<dbReference type="PANTHER" id="PTHR21221:SF1">
    <property type="entry name" value="UREIDOGLYCOLATE LYASE"/>
    <property type="match status" value="1"/>
</dbReference>
<dbReference type="PATRIC" id="fig|1217651.3.peg.2161"/>
<evidence type="ECO:0000256" key="4">
    <source>
        <dbReference type="ARBA" id="ARBA00047684"/>
    </source>
</evidence>
<evidence type="ECO:0000256" key="1">
    <source>
        <dbReference type="ARBA" id="ARBA00011738"/>
    </source>
</evidence>
<dbReference type="NCBIfam" id="NF009932">
    <property type="entry name" value="PRK13395.1"/>
    <property type="match status" value="1"/>
</dbReference>
<evidence type="ECO:0008006" key="7">
    <source>
        <dbReference type="Google" id="ProtNLM"/>
    </source>
</evidence>
<reference evidence="5 6" key="1">
    <citation type="submission" date="2013-02" db="EMBL/GenBank/DDBJ databases">
        <title>The Genome Sequence of Acinetobacter bereziniae NIPH 3.</title>
        <authorList>
            <consortium name="The Broad Institute Genome Sequencing Platform"/>
            <consortium name="The Broad Institute Genome Sequencing Center for Infectious Disease"/>
            <person name="Cerqueira G."/>
            <person name="Feldgarden M."/>
            <person name="Courvalin P."/>
            <person name="Perichon B."/>
            <person name="Grillot-Courvalin C."/>
            <person name="Clermont D."/>
            <person name="Rocha E."/>
            <person name="Yoon E.-J."/>
            <person name="Nemec A."/>
            <person name="Walker B."/>
            <person name="Young S.K."/>
            <person name="Zeng Q."/>
            <person name="Gargeya S."/>
            <person name="Fitzgerald M."/>
            <person name="Haas B."/>
            <person name="Abouelleil A."/>
            <person name="Alvarado L."/>
            <person name="Arachchi H.M."/>
            <person name="Berlin A.M."/>
            <person name="Chapman S.B."/>
            <person name="Dewar J."/>
            <person name="Goldberg J."/>
            <person name="Griggs A."/>
            <person name="Gujja S."/>
            <person name="Hansen M."/>
            <person name="Howarth C."/>
            <person name="Imamovic A."/>
            <person name="Larimer J."/>
            <person name="McCowan C."/>
            <person name="Murphy C."/>
            <person name="Neiman D."/>
            <person name="Pearson M."/>
            <person name="Priest M."/>
            <person name="Roberts A."/>
            <person name="Saif S."/>
            <person name="Shea T."/>
            <person name="Sisk P."/>
            <person name="Sykes S."/>
            <person name="Wortman J."/>
            <person name="Nusbaum C."/>
            <person name="Birren B."/>
        </authorList>
    </citation>
    <scope>NUCLEOTIDE SEQUENCE [LARGE SCALE GENOMIC DNA]</scope>
    <source>
        <strain evidence="5 6">NIPH 3</strain>
    </source>
</reference>
<keyword evidence="2" id="KW-0659">Purine metabolism</keyword>
<dbReference type="CDD" id="cd20298">
    <property type="entry name" value="cupin_UAH"/>
    <property type="match status" value="1"/>
</dbReference>
<dbReference type="GO" id="GO:0050385">
    <property type="term" value="F:ureidoglycolate lyase activity"/>
    <property type="evidence" value="ECO:0007669"/>
    <property type="project" value="UniProtKB-EC"/>
</dbReference>
<gene>
    <name evidence="5" type="ORF">F963_02194</name>
</gene>
<dbReference type="InterPro" id="IPR007247">
    <property type="entry name" value="Ureidogly_lyase"/>
</dbReference>
<name>N8XBU1_ACIBZ</name>
<dbReference type="GO" id="GO:0000256">
    <property type="term" value="P:allantoin catabolic process"/>
    <property type="evidence" value="ECO:0007669"/>
    <property type="project" value="InterPro"/>
</dbReference>
<dbReference type="Pfam" id="PF04115">
    <property type="entry name" value="Ureidogly_lyase"/>
    <property type="match status" value="1"/>
</dbReference>
<proteinExistence type="predicted"/>
<sequence length="181" mass="20009">MGASVGFVYGGKSLTDLMNYIQIQPLSKDAFAPFGDVISCEGNDFFPINNALTERYHALALAQTNTGQVGLSIFRNIQKTTVPCTIKMLERHPQGSQAFIPMHGQSFLIVVAAQLDQNTPDLAHIYAFISNGKQAINYHKGTWHHPLLTLEAPSDFVVVDRIGEGHNCDIFPFEENIVLTF</sequence>
<evidence type="ECO:0000256" key="2">
    <source>
        <dbReference type="ARBA" id="ARBA00022631"/>
    </source>
</evidence>
<evidence type="ECO:0000313" key="5">
    <source>
        <dbReference type="EMBL" id="ENV21801.1"/>
    </source>
</evidence>
<dbReference type="PIRSF" id="PIRSF017306">
    <property type="entry name" value="Ureidogly_hydro"/>
    <property type="match status" value="1"/>
</dbReference>
<dbReference type="Gene3D" id="2.60.120.480">
    <property type="entry name" value="Ureidoglycolate hydrolase"/>
    <property type="match status" value="1"/>
</dbReference>
<dbReference type="NCBIfam" id="NF002949">
    <property type="entry name" value="PRK03606.1-2"/>
    <property type="match status" value="1"/>
</dbReference>
<dbReference type="HOGENOM" id="CLU_070848_1_0_6"/>
<accession>N8XBU1</accession>
<dbReference type="InterPro" id="IPR024060">
    <property type="entry name" value="Ureidoglycolate_lyase_dom_sf"/>
</dbReference>
<dbReference type="PANTHER" id="PTHR21221">
    <property type="entry name" value="UREIDOGLYCOLATE HYDROLASE"/>
    <property type="match status" value="1"/>
</dbReference>
<keyword evidence="3" id="KW-0456">Lyase</keyword>
<dbReference type="InterPro" id="IPR011051">
    <property type="entry name" value="RmlC_Cupin_sf"/>
</dbReference>
<evidence type="ECO:0000256" key="3">
    <source>
        <dbReference type="ARBA" id="ARBA00023239"/>
    </source>
</evidence>
<dbReference type="GO" id="GO:0004848">
    <property type="term" value="F:ureidoglycolate hydrolase activity"/>
    <property type="evidence" value="ECO:0007669"/>
    <property type="project" value="InterPro"/>
</dbReference>
<evidence type="ECO:0000313" key="6">
    <source>
        <dbReference type="Proteomes" id="UP000013270"/>
    </source>
</evidence>
<dbReference type="GO" id="GO:0006144">
    <property type="term" value="P:purine nucleobase metabolic process"/>
    <property type="evidence" value="ECO:0007669"/>
    <property type="project" value="UniProtKB-KW"/>
</dbReference>